<dbReference type="RefSeq" id="WP_087142854.1">
    <property type="nucleotide sequence ID" value="NZ_FUKI01000090.1"/>
</dbReference>
<gene>
    <name evidence="12" type="primary">serA</name>
    <name evidence="12" type="ORF">CRENPOLYSF1_180046</name>
</gene>
<evidence type="ECO:0000256" key="7">
    <source>
        <dbReference type="ARBA" id="ARBA00023299"/>
    </source>
</evidence>
<dbReference type="CDD" id="cd04902">
    <property type="entry name" value="ACT_3PGDH-xct"/>
    <property type="match status" value="1"/>
</dbReference>
<protein>
    <recommendedName>
        <fullName evidence="4 10">D-3-phosphoglycerate dehydrogenase</fullName>
        <ecNumber evidence="10">1.1.1.95</ecNumber>
    </recommendedName>
</protein>
<proteinExistence type="inferred from homology"/>
<dbReference type="InterPro" id="IPR029009">
    <property type="entry name" value="ASB_dom_sf"/>
</dbReference>
<evidence type="ECO:0000256" key="6">
    <source>
        <dbReference type="ARBA" id="ARBA00023027"/>
    </source>
</evidence>
<dbReference type="InterPro" id="IPR045865">
    <property type="entry name" value="ACT-like_dom_sf"/>
</dbReference>
<evidence type="ECO:0000256" key="5">
    <source>
        <dbReference type="ARBA" id="ARBA00023002"/>
    </source>
</evidence>
<dbReference type="InterPro" id="IPR029753">
    <property type="entry name" value="D-isomer_DH_CS"/>
</dbReference>
<evidence type="ECO:0000256" key="3">
    <source>
        <dbReference type="ARBA" id="ARBA00005854"/>
    </source>
</evidence>
<keyword evidence="5 10" id="KW-0560">Oxidoreductase</keyword>
<comment type="pathway">
    <text evidence="2 10">Amino-acid biosynthesis; L-serine biosynthesis; L-serine from 3-phospho-D-glycerate: step 1/3.</text>
</comment>
<dbReference type="Pfam" id="PF00389">
    <property type="entry name" value="2-Hacid_dh"/>
    <property type="match status" value="1"/>
</dbReference>
<dbReference type="SUPFAM" id="SSF52283">
    <property type="entry name" value="Formate/glycerate dehydrogenase catalytic domain-like"/>
    <property type="match status" value="1"/>
</dbReference>
<evidence type="ECO:0000313" key="12">
    <source>
        <dbReference type="EMBL" id="SJM91221.1"/>
    </source>
</evidence>
<dbReference type="PROSITE" id="PS00671">
    <property type="entry name" value="D_2_HYDROXYACID_DH_3"/>
    <property type="match status" value="1"/>
</dbReference>
<dbReference type="UniPathway" id="UPA00135">
    <property type="reaction ID" value="UER00196"/>
</dbReference>
<dbReference type="Gene3D" id="3.30.70.260">
    <property type="match status" value="1"/>
</dbReference>
<dbReference type="GO" id="GO:0006564">
    <property type="term" value="P:L-serine biosynthetic process"/>
    <property type="evidence" value="ECO:0007669"/>
    <property type="project" value="UniProtKB-UniRule"/>
</dbReference>
<dbReference type="Pfam" id="PF01842">
    <property type="entry name" value="ACT"/>
    <property type="match status" value="1"/>
</dbReference>
<dbReference type="InterPro" id="IPR006140">
    <property type="entry name" value="D-isomer_DH_NAD-bd"/>
</dbReference>
<dbReference type="GO" id="GO:0004617">
    <property type="term" value="F:phosphoglycerate dehydrogenase activity"/>
    <property type="evidence" value="ECO:0007669"/>
    <property type="project" value="UniProtKB-UniRule"/>
</dbReference>
<name>A0A1R4H5B1_9GAMM</name>
<keyword evidence="6 10" id="KW-0520">NAD</keyword>
<dbReference type="OrthoDB" id="9805416at2"/>
<feature type="domain" description="ACT" evidence="11">
    <location>
        <begin position="455"/>
        <end position="527"/>
    </location>
</feature>
<dbReference type="PANTHER" id="PTHR42789:SF1">
    <property type="entry name" value="D-ISOMER SPECIFIC 2-HYDROXYACID DEHYDROGENASE FAMILY PROTEIN (AFU_ORTHOLOGUE AFUA_6G10090)"/>
    <property type="match status" value="1"/>
</dbReference>
<comment type="catalytic activity">
    <reaction evidence="9 10">
        <text>(2R)-3-phosphoglycerate + NAD(+) = 3-phosphooxypyruvate + NADH + H(+)</text>
        <dbReference type="Rhea" id="RHEA:12641"/>
        <dbReference type="ChEBI" id="CHEBI:15378"/>
        <dbReference type="ChEBI" id="CHEBI:18110"/>
        <dbReference type="ChEBI" id="CHEBI:57540"/>
        <dbReference type="ChEBI" id="CHEBI:57945"/>
        <dbReference type="ChEBI" id="CHEBI:58272"/>
        <dbReference type="EC" id="1.1.1.95"/>
    </reaction>
</comment>
<dbReference type="InterPro" id="IPR002912">
    <property type="entry name" value="ACT_dom"/>
</dbReference>
<dbReference type="SUPFAM" id="SSF55021">
    <property type="entry name" value="ACT-like"/>
    <property type="match status" value="1"/>
</dbReference>
<dbReference type="Proteomes" id="UP000195667">
    <property type="component" value="Unassembled WGS sequence"/>
</dbReference>
<dbReference type="Pfam" id="PF19304">
    <property type="entry name" value="PGDH_inter"/>
    <property type="match status" value="1"/>
</dbReference>
<dbReference type="InterPro" id="IPR045626">
    <property type="entry name" value="PGDH_ASB_dom"/>
</dbReference>
<reference evidence="13" key="1">
    <citation type="submission" date="2017-02" db="EMBL/GenBank/DDBJ databases">
        <authorList>
            <person name="Daims H."/>
        </authorList>
    </citation>
    <scope>NUCLEOTIDE SEQUENCE [LARGE SCALE GENOMIC DNA]</scope>
</reference>
<sequence length="527" mass="56258">MKKILISDKLAEAGINYLNEQTGIQIHIETGLDEDGLCAIIGDYDGLLIRSDTQVTPKVLHAATRLKLIGRAGIGVDNVDIPLATELGIIIMNTPDANATTTAELAIAHLMSLSRHLPKADRSVRAGKWERSKLMGSEVSHKTLAILGFGTIGRIASQRGLGLRMNVIAYDPFVAPEIFADYGVESVSLDELVSRADYLTLHCPLIEKTRNVIGAPQLAMMKKTAMIINCARGGLIDETALHDALKEGRLAGAALDVYENEPPAGSPLLELDNIVFTPHLGASTAEAQVAVSVEIARQAVTFFKTGEAVNALNLPRVSAEELKKSYEFMNLATMLGKILAGLATQPITKMEMATFGKAAEVAVRPISVSALVGVLSGQVATPVNRVNAENFAKRQGIALVESVSEKSEDYVSLIKVTGHCADQSITLSGALLGGRQPRLVCINHFDIEVVPEGTLIVTRHDDKPGVISAISSVLGNAGINITRMQVSTVDDKIQAMAVISVSAPITEALLEQIRQVPVVKHVTQITL</sequence>
<comment type="function">
    <text evidence="1">Catalyzes the reversible oxidation of 3-phospho-D-glycerate to 3-phosphonooxypyruvate, the first step of the phosphorylated L-serine biosynthesis pathway. Also catalyzes the reversible oxidation of 2-hydroxyglutarate to 2-oxoglutarate.</text>
</comment>
<organism evidence="12 13">
    <name type="scientific">Crenothrix polyspora</name>
    <dbReference type="NCBI Taxonomy" id="360316"/>
    <lineage>
        <taxon>Bacteria</taxon>
        <taxon>Pseudomonadati</taxon>
        <taxon>Pseudomonadota</taxon>
        <taxon>Gammaproteobacteria</taxon>
        <taxon>Methylococcales</taxon>
        <taxon>Crenotrichaceae</taxon>
        <taxon>Crenothrix</taxon>
    </lineage>
</organism>
<keyword evidence="10" id="KW-0028">Amino-acid biosynthesis</keyword>
<dbReference type="Pfam" id="PF02826">
    <property type="entry name" value="2-Hacid_dh_C"/>
    <property type="match status" value="1"/>
</dbReference>
<dbReference type="EMBL" id="FUKI01000090">
    <property type="protein sequence ID" value="SJM91221.1"/>
    <property type="molecule type" value="Genomic_DNA"/>
</dbReference>
<dbReference type="SUPFAM" id="SSF143548">
    <property type="entry name" value="Serine metabolism enzymes domain"/>
    <property type="match status" value="1"/>
</dbReference>
<evidence type="ECO:0000256" key="9">
    <source>
        <dbReference type="ARBA" id="ARBA00048731"/>
    </source>
</evidence>
<dbReference type="AlphaFoldDB" id="A0A1R4H5B1"/>
<keyword evidence="7 10" id="KW-0718">Serine biosynthesis</keyword>
<evidence type="ECO:0000313" key="13">
    <source>
        <dbReference type="Proteomes" id="UP000195667"/>
    </source>
</evidence>
<evidence type="ECO:0000256" key="4">
    <source>
        <dbReference type="ARBA" id="ARBA00021582"/>
    </source>
</evidence>
<evidence type="ECO:0000259" key="11">
    <source>
        <dbReference type="PROSITE" id="PS51671"/>
    </source>
</evidence>
<dbReference type="GO" id="GO:0051287">
    <property type="term" value="F:NAD binding"/>
    <property type="evidence" value="ECO:0007669"/>
    <property type="project" value="UniProtKB-UniRule"/>
</dbReference>
<dbReference type="NCBIfam" id="TIGR01327">
    <property type="entry name" value="PGDH"/>
    <property type="match status" value="1"/>
</dbReference>
<dbReference type="FunFam" id="3.40.50.720:FF:000021">
    <property type="entry name" value="D-3-phosphoglycerate dehydrogenase"/>
    <property type="match status" value="1"/>
</dbReference>
<dbReference type="SUPFAM" id="SSF51735">
    <property type="entry name" value="NAD(P)-binding Rossmann-fold domains"/>
    <property type="match status" value="1"/>
</dbReference>
<dbReference type="PROSITE" id="PS51671">
    <property type="entry name" value="ACT"/>
    <property type="match status" value="1"/>
</dbReference>
<dbReference type="InterPro" id="IPR050857">
    <property type="entry name" value="D-2-hydroxyacid_DH"/>
</dbReference>
<accession>A0A1R4H5B1</accession>
<keyword evidence="13" id="KW-1185">Reference proteome</keyword>
<evidence type="ECO:0000256" key="1">
    <source>
        <dbReference type="ARBA" id="ARBA00003800"/>
    </source>
</evidence>
<comment type="catalytic activity">
    <reaction evidence="8">
        <text>(R)-2-hydroxyglutarate + NAD(+) = 2-oxoglutarate + NADH + H(+)</text>
        <dbReference type="Rhea" id="RHEA:49612"/>
        <dbReference type="ChEBI" id="CHEBI:15378"/>
        <dbReference type="ChEBI" id="CHEBI:15801"/>
        <dbReference type="ChEBI" id="CHEBI:16810"/>
        <dbReference type="ChEBI" id="CHEBI:57540"/>
        <dbReference type="ChEBI" id="CHEBI:57945"/>
        <dbReference type="EC" id="1.1.1.399"/>
    </reaction>
</comment>
<dbReference type="EC" id="1.1.1.95" evidence="10"/>
<comment type="similarity">
    <text evidence="3 10">Belongs to the D-isomer specific 2-hydroxyacid dehydrogenase family.</text>
</comment>
<dbReference type="InterPro" id="IPR036291">
    <property type="entry name" value="NAD(P)-bd_dom_sf"/>
</dbReference>
<dbReference type="CDD" id="cd12173">
    <property type="entry name" value="PGDH_4"/>
    <property type="match status" value="1"/>
</dbReference>
<dbReference type="PANTHER" id="PTHR42789">
    <property type="entry name" value="D-ISOMER SPECIFIC 2-HYDROXYACID DEHYDROGENASE FAMILY PROTEIN (AFU_ORTHOLOGUE AFUA_6G10090)"/>
    <property type="match status" value="1"/>
</dbReference>
<dbReference type="InterPro" id="IPR006139">
    <property type="entry name" value="D-isomer_2_OHA_DH_cat_dom"/>
</dbReference>
<dbReference type="Gene3D" id="3.30.1330.90">
    <property type="entry name" value="D-3-phosphoglycerate dehydrogenase, domain 3"/>
    <property type="match status" value="1"/>
</dbReference>
<dbReference type="Gene3D" id="3.40.50.720">
    <property type="entry name" value="NAD(P)-binding Rossmann-like Domain"/>
    <property type="match status" value="2"/>
</dbReference>
<evidence type="ECO:0000256" key="8">
    <source>
        <dbReference type="ARBA" id="ARBA00048126"/>
    </source>
</evidence>
<dbReference type="InterPro" id="IPR006236">
    <property type="entry name" value="PGDH"/>
</dbReference>
<evidence type="ECO:0000256" key="2">
    <source>
        <dbReference type="ARBA" id="ARBA00005216"/>
    </source>
</evidence>
<evidence type="ECO:0000256" key="10">
    <source>
        <dbReference type="RuleBase" id="RU363003"/>
    </source>
</evidence>